<reference evidence="1" key="1">
    <citation type="submission" date="2023-04" db="EMBL/GenBank/DDBJ databases">
        <title>Ambrosiozyma monospora NBRC 10751.</title>
        <authorList>
            <person name="Ichikawa N."/>
            <person name="Sato H."/>
            <person name="Tonouchi N."/>
        </authorList>
    </citation>
    <scope>NUCLEOTIDE SEQUENCE</scope>
    <source>
        <strain evidence="1">NBRC 10751</strain>
    </source>
</reference>
<comment type="caution">
    <text evidence="1">The sequence shown here is derived from an EMBL/GenBank/DDBJ whole genome shotgun (WGS) entry which is preliminary data.</text>
</comment>
<evidence type="ECO:0000313" key="1">
    <source>
        <dbReference type="EMBL" id="GME81286.1"/>
    </source>
</evidence>
<dbReference type="EMBL" id="BSXS01003442">
    <property type="protein sequence ID" value="GME81286.1"/>
    <property type="molecule type" value="Genomic_DNA"/>
</dbReference>
<proteinExistence type="predicted"/>
<keyword evidence="2" id="KW-1185">Reference proteome</keyword>
<sequence length="526" mass="58314">MNQGWLLVLLTSLTTVTGCCVIYTDQIYKSLFPKRYAAHPFSIAHDTNFLICSLSLSAGCLTLTSFYKLLPNAWKYLHKATNLKADPHLGRACLFTFFFMGVLGCTLLNYVIHFMTSESVVHCVHEGGDHEHDHGESEHYHNDSASHDHHAHNGLKGESVNSGSEITNDTSSSTLDSNENTPLIPLSTSNQLQKQQSQHQSPEQLAKKKVSLVDISLKAIKGQTMEGDCLGDMDGCSPIIICRHQLQSHTELHYCSIPSTENLLFIDKDNQLINKKGDLCSRFPDIEVTSPLLYDHSNTPDANNTLQAHINSIDESLDASNQLPLQDFHSIDSQSMSEHNHLLHHHSSPEDLEANKDLHHHHIQTPLSRLLSIGVQTILAITLHKFPEGFIMYSTAQADPELGLSIFLSMFIHNFVEGFTMTLPLYVALDSRIKALLISAALGAFAQPVGALIGWYFFRGNFDMTDDSNLILIGALVAVTAGFLSYISFQMFASAIGFGGKQEKVMKWMFIGIFLIGLSEILVGKH</sequence>
<organism evidence="1 2">
    <name type="scientific">Ambrosiozyma monospora</name>
    <name type="common">Yeast</name>
    <name type="synonym">Endomycopsis monosporus</name>
    <dbReference type="NCBI Taxonomy" id="43982"/>
    <lineage>
        <taxon>Eukaryota</taxon>
        <taxon>Fungi</taxon>
        <taxon>Dikarya</taxon>
        <taxon>Ascomycota</taxon>
        <taxon>Saccharomycotina</taxon>
        <taxon>Pichiomycetes</taxon>
        <taxon>Pichiales</taxon>
        <taxon>Pichiaceae</taxon>
        <taxon>Ambrosiozyma</taxon>
    </lineage>
</organism>
<evidence type="ECO:0000313" key="2">
    <source>
        <dbReference type="Proteomes" id="UP001165064"/>
    </source>
</evidence>
<name>A0ACB5T490_AMBMO</name>
<accession>A0ACB5T490</accession>
<dbReference type="Proteomes" id="UP001165064">
    <property type="component" value="Unassembled WGS sequence"/>
</dbReference>
<gene>
    <name evidence="1" type="ORF">Amon02_000485100</name>
</gene>
<protein>
    <submittedName>
        <fullName evidence="1">Unnamed protein product</fullName>
    </submittedName>
</protein>